<dbReference type="Pfam" id="PF00440">
    <property type="entry name" value="TetR_N"/>
    <property type="match status" value="1"/>
</dbReference>
<dbReference type="InterPro" id="IPR001647">
    <property type="entry name" value="HTH_TetR"/>
</dbReference>
<dbReference type="GO" id="GO:0003700">
    <property type="term" value="F:DNA-binding transcription factor activity"/>
    <property type="evidence" value="ECO:0007669"/>
    <property type="project" value="TreeGrafter"/>
</dbReference>
<dbReference type="EMBL" id="FQVN01000004">
    <property type="protein sequence ID" value="SHF65224.1"/>
    <property type="molecule type" value="Genomic_DNA"/>
</dbReference>
<evidence type="ECO:0000313" key="4">
    <source>
        <dbReference type="EMBL" id="SHF65224.1"/>
    </source>
</evidence>
<keyword evidence="5" id="KW-1185">Reference proteome</keyword>
<dbReference type="RefSeq" id="WP_073483448.1">
    <property type="nucleotide sequence ID" value="NZ_FQVN01000004.1"/>
</dbReference>
<dbReference type="PROSITE" id="PS50977">
    <property type="entry name" value="HTH_TETR_2"/>
    <property type="match status" value="1"/>
</dbReference>
<protein>
    <submittedName>
        <fullName evidence="4">Transcriptional regulator, TetR family</fullName>
    </submittedName>
</protein>
<feature type="domain" description="HTH tetR-type" evidence="3">
    <location>
        <begin position="8"/>
        <end position="68"/>
    </location>
</feature>
<dbReference type="AlphaFoldDB" id="A0A1M5DEF9"/>
<proteinExistence type="predicted"/>
<feature type="DNA-binding region" description="H-T-H motif" evidence="2">
    <location>
        <begin position="31"/>
        <end position="50"/>
    </location>
</feature>
<evidence type="ECO:0000256" key="1">
    <source>
        <dbReference type="ARBA" id="ARBA00023125"/>
    </source>
</evidence>
<dbReference type="STRING" id="2017.SAMN05444320_104417"/>
<dbReference type="OrthoDB" id="9816296at2"/>
<dbReference type="SUPFAM" id="SSF46689">
    <property type="entry name" value="Homeodomain-like"/>
    <property type="match status" value="1"/>
</dbReference>
<sequence>MPREIDHAARREALCDAVVEIACREGFPAVTIRAVAAAMTASTTTVTHYFRSRDELVSAAVRRELDRFQGFVAADVGDRRGADALLALVEAAVVRAPARTRNLWLSVIEGARRDPVLAGELAVFNRFWDERIARHSAELTRGRRRRAAIADTVDVVTSGLVSLSFEDAEWDEDRRRALIAGLLRPLLRTPAGTGAGG</sequence>
<gene>
    <name evidence="4" type="ORF">SAMN05444320_104417</name>
</gene>
<accession>A0A1M5DEF9</accession>
<name>A0A1M5DEF9_STRHI</name>
<dbReference type="InterPro" id="IPR009057">
    <property type="entry name" value="Homeodomain-like_sf"/>
</dbReference>
<dbReference type="PANTHER" id="PTHR30055:SF148">
    <property type="entry name" value="TETR-FAMILY TRANSCRIPTIONAL REGULATOR"/>
    <property type="match status" value="1"/>
</dbReference>
<dbReference type="Proteomes" id="UP000184501">
    <property type="component" value="Unassembled WGS sequence"/>
</dbReference>
<evidence type="ECO:0000259" key="3">
    <source>
        <dbReference type="PROSITE" id="PS50977"/>
    </source>
</evidence>
<dbReference type="GO" id="GO:0000976">
    <property type="term" value="F:transcription cis-regulatory region binding"/>
    <property type="evidence" value="ECO:0007669"/>
    <property type="project" value="TreeGrafter"/>
</dbReference>
<evidence type="ECO:0000313" key="5">
    <source>
        <dbReference type="Proteomes" id="UP000184501"/>
    </source>
</evidence>
<dbReference type="PANTHER" id="PTHR30055">
    <property type="entry name" value="HTH-TYPE TRANSCRIPTIONAL REGULATOR RUTR"/>
    <property type="match status" value="1"/>
</dbReference>
<dbReference type="InterPro" id="IPR050109">
    <property type="entry name" value="HTH-type_TetR-like_transc_reg"/>
</dbReference>
<organism evidence="4 5">
    <name type="scientific">Streptoalloteichus hindustanus</name>
    <dbReference type="NCBI Taxonomy" id="2017"/>
    <lineage>
        <taxon>Bacteria</taxon>
        <taxon>Bacillati</taxon>
        <taxon>Actinomycetota</taxon>
        <taxon>Actinomycetes</taxon>
        <taxon>Pseudonocardiales</taxon>
        <taxon>Pseudonocardiaceae</taxon>
        <taxon>Streptoalloteichus</taxon>
    </lineage>
</organism>
<reference evidence="4 5" key="1">
    <citation type="submission" date="2016-11" db="EMBL/GenBank/DDBJ databases">
        <authorList>
            <person name="Jaros S."/>
            <person name="Januszkiewicz K."/>
            <person name="Wedrychowicz H."/>
        </authorList>
    </citation>
    <scope>NUCLEOTIDE SEQUENCE [LARGE SCALE GENOMIC DNA]</scope>
    <source>
        <strain evidence="4 5">DSM 44523</strain>
    </source>
</reference>
<dbReference type="Gene3D" id="1.10.357.10">
    <property type="entry name" value="Tetracycline Repressor, domain 2"/>
    <property type="match status" value="1"/>
</dbReference>
<evidence type="ECO:0000256" key="2">
    <source>
        <dbReference type="PROSITE-ProRule" id="PRU00335"/>
    </source>
</evidence>
<keyword evidence="1 2" id="KW-0238">DNA-binding</keyword>